<dbReference type="SMART" id="SM00419">
    <property type="entry name" value="HTH_CRP"/>
    <property type="match status" value="1"/>
</dbReference>
<dbReference type="PROSITE" id="PS51063">
    <property type="entry name" value="HTH_CRP_2"/>
    <property type="match status" value="1"/>
</dbReference>
<keyword evidence="7" id="KW-1185">Reference proteome</keyword>
<sequence>MIEFGFSYLADHRNSGRATLLPDWITQFPGLSRLEPAVRDALTRKSAVIAVPKGTVIFGPGKSPENLLLLLEGRVRVQQVSEGGREIVLYRVEAGQSCVLTTACLLAHEDYSAQGIAETDVRAVAIPRAVFDELVSQSVAFRNFIFTAYSRRITDLFQVIEDIAFQRVDIRLAQKLIDLERGARQIKATHQQMAAELGTAREVVSRQLGEFQRRGWIRQSRGTIDLVDIAGLERLAALDAG</sequence>
<keyword evidence="3" id="KW-0804">Transcription</keyword>
<dbReference type="InterPro" id="IPR014710">
    <property type="entry name" value="RmlC-like_jellyroll"/>
</dbReference>
<gene>
    <name evidence="6" type="ORF">IHE39_00695</name>
</gene>
<dbReference type="PROSITE" id="PS50042">
    <property type="entry name" value="CNMP_BINDING_3"/>
    <property type="match status" value="1"/>
</dbReference>
<proteinExistence type="predicted"/>
<keyword evidence="2" id="KW-0238">DNA-binding</keyword>
<dbReference type="Proteomes" id="UP000598227">
    <property type="component" value="Unassembled WGS sequence"/>
</dbReference>
<dbReference type="InterPro" id="IPR036388">
    <property type="entry name" value="WH-like_DNA-bd_sf"/>
</dbReference>
<evidence type="ECO:0000313" key="6">
    <source>
        <dbReference type="EMBL" id="MBE1202800.1"/>
    </source>
</evidence>
<evidence type="ECO:0000259" key="4">
    <source>
        <dbReference type="PROSITE" id="PS50042"/>
    </source>
</evidence>
<organism evidence="6 7">
    <name type="scientific">Aminobacter carboxidus</name>
    <dbReference type="NCBI Taxonomy" id="376165"/>
    <lineage>
        <taxon>Bacteria</taxon>
        <taxon>Pseudomonadati</taxon>
        <taxon>Pseudomonadota</taxon>
        <taxon>Alphaproteobacteria</taxon>
        <taxon>Hyphomicrobiales</taxon>
        <taxon>Phyllobacteriaceae</taxon>
        <taxon>Aminobacter</taxon>
    </lineage>
</organism>
<dbReference type="InterPro" id="IPR012318">
    <property type="entry name" value="HTH_CRP"/>
</dbReference>
<dbReference type="InterPro" id="IPR000595">
    <property type="entry name" value="cNMP-bd_dom"/>
</dbReference>
<dbReference type="InterPro" id="IPR036390">
    <property type="entry name" value="WH_DNA-bd_sf"/>
</dbReference>
<feature type="domain" description="HTH crp-type" evidence="5">
    <location>
        <begin position="166"/>
        <end position="230"/>
    </location>
</feature>
<evidence type="ECO:0000256" key="2">
    <source>
        <dbReference type="ARBA" id="ARBA00023125"/>
    </source>
</evidence>
<dbReference type="CDD" id="cd00038">
    <property type="entry name" value="CAP_ED"/>
    <property type="match status" value="1"/>
</dbReference>
<dbReference type="PANTHER" id="PTHR24567">
    <property type="entry name" value="CRP FAMILY TRANSCRIPTIONAL REGULATORY PROTEIN"/>
    <property type="match status" value="1"/>
</dbReference>
<name>A0ABR9GGM5_9HYPH</name>
<evidence type="ECO:0000313" key="7">
    <source>
        <dbReference type="Proteomes" id="UP000598227"/>
    </source>
</evidence>
<evidence type="ECO:0000256" key="1">
    <source>
        <dbReference type="ARBA" id="ARBA00023015"/>
    </source>
</evidence>
<evidence type="ECO:0000256" key="3">
    <source>
        <dbReference type="ARBA" id="ARBA00023163"/>
    </source>
</evidence>
<dbReference type="PANTHER" id="PTHR24567:SF74">
    <property type="entry name" value="HTH-TYPE TRANSCRIPTIONAL REGULATOR ARCR"/>
    <property type="match status" value="1"/>
</dbReference>
<dbReference type="InterPro" id="IPR018490">
    <property type="entry name" value="cNMP-bd_dom_sf"/>
</dbReference>
<comment type="caution">
    <text evidence="6">The sequence shown here is derived from an EMBL/GenBank/DDBJ whole genome shotgun (WGS) entry which is preliminary data.</text>
</comment>
<dbReference type="Gene3D" id="2.60.120.10">
    <property type="entry name" value="Jelly Rolls"/>
    <property type="match status" value="1"/>
</dbReference>
<accession>A0ABR9GGM5</accession>
<dbReference type="SMART" id="SM00100">
    <property type="entry name" value="cNMP"/>
    <property type="match status" value="1"/>
</dbReference>
<feature type="domain" description="Cyclic nucleotide-binding" evidence="4">
    <location>
        <begin position="30"/>
        <end position="152"/>
    </location>
</feature>
<protein>
    <submittedName>
        <fullName evidence="6">Crp/Fnr family transcriptional regulator</fullName>
    </submittedName>
</protein>
<keyword evidence="1" id="KW-0805">Transcription regulation</keyword>
<dbReference type="InterPro" id="IPR050397">
    <property type="entry name" value="Env_Response_Regulators"/>
</dbReference>
<dbReference type="Pfam" id="PF00027">
    <property type="entry name" value="cNMP_binding"/>
    <property type="match status" value="1"/>
</dbReference>
<dbReference type="RefSeq" id="WP_192565172.1">
    <property type="nucleotide sequence ID" value="NZ_JACZEP010000001.1"/>
</dbReference>
<evidence type="ECO:0000259" key="5">
    <source>
        <dbReference type="PROSITE" id="PS51063"/>
    </source>
</evidence>
<reference evidence="6 7" key="1">
    <citation type="submission" date="2020-09" db="EMBL/GenBank/DDBJ databases">
        <title>Draft Genome Sequence of Aminobacter carboxidus type strain DSM 1086, a soil Gram-negative carboxydobacterium.</title>
        <authorList>
            <person name="Turrini P."/>
            <person name="Tescari M."/>
            <person name="Artuso I."/>
            <person name="Lugli G.A."/>
            <person name="Frangipani E."/>
            <person name="Ventura M."/>
            <person name="Visca P."/>
        </authorList>
    </citation>
    <scope>NUCLEOTIDE SEQUENCE [LARGE SCALE GENOMIC DNA]</scope>
    <source>
        <strain evidence="6 7">DSM 1086</strain>
    </source>
</reference>
<dbReference type="SUPFAM" id="SSF51206">
    <property type="entry name" value="cAMP-binding domain-like"/>
    <property type="match status" value="1"/>
</dbReference>
<dbReference type="Gene3D" id="1.10.10.10">
    <property type="entry name" value="Winged helix-like DNA-binding domain superfamily/Winged helix DNA-binding domain"/>
    <property type="match status" value="1"/>
</dbReference>
<dbReference type="SUPFAM" id="SSF46785">
    <property type="entry name" value="Winged helix' DNA-binding domain"/>
    <property type="match status" value="1"/>
</dbReference>
<dbReference type="EMBL" id="JACZEP010000001">
    <property type="protein sequence ID" value="MBE1202800.1"/>
    <property type="molecule type" value="Genomic_DNA"/>
</dbReference>
<dbReference type="Pfam" id="PF13545">
    <property type="entry name" value="HTH_Crp_2"/>
    <property type="match status" value="1"/>
</dbReference>